<name>A0A2S8SCE8_9RHOB</name>
<reference evidence="1 2" key="1">
    <citation type="submission" date="2018-02" db="EMBL/GenBank/DDBJ databases">
        <title>Genomic Encyclopedia of Archaeal and Bacterial Type Strains, Phase II (KMG-II): from individual species to whole genera.</title>
        <authorList>
            <person name="Goeker M."/>
        </authorList>
    </citation>
    <scope>NUCLEOTIDE SEQUENCE [LARGE SCALE GENOMIC DNA]</scope>
    <source>
        <strain evidence="1 2">DSM 18921</strain>
    </source>
</reference>
<evidence type="ECO:0000313" key="2">
    <source>
        <dbReference type="Proteomes" id="UP000238338"/>
    </source>
</evidence>
<dbReference type="Proteomes" id="UP000238338">
    <property type="component" value="Unassembled WGS sequence"/>
</dbReference>
<dbReference type="AlphaFoldDB" id="A0A2S8SCE8"/>
<dbReference type="RefSeq" id="WP_146111526.1">
    <property type="nucleotide sequence ID" value="NZ_PVEP01000001.1"/>
</dbReference>
<organism evidence="1 2">
    <name type="scientific">Albidovulum denitrificans</name>
    <dbReference type="NCBI Taxonomy" id="404881"/>
    <lineage>
        <taxon>Bacteria</taxon>
        <taxon>Pseudomonadati</taxon>
        <taxon>Pseudomonadota</taxon>
        <taxon>Alphaproteobacteria</taxon>
        <taxon>Rhodobacterales</taxon>
        <taxon>Paracoccaceae</taxon>
        <taxon>Albidovulum</taxon>
    </lineage>
</organism>
<dbReference type="EMBL" id="PVEP01000001">
    <property type="protein sequence ID" value="PQV58476.1"/>
    <property type="molecule type" value="Genomic_DNA"/>
</dbReference>
<proteinExistence type="predicted"/>
<sequence length="132" mass="13900">MPTRHRGRSDAGMSAGAGPGVDSVLLIDLPVEMTAALPDLAETTTLSAQFDEVDIDYIARHDPQVVFAPLVGPRFDILDVGAKLLRCGFTGQLRALSGPLPNLGAVRSELRHHCVGLDVDIVVLTPPAATGH</sequence>
<keyword evidence="2" id="KW-1185">Reference proteome</keyword>
<dbReference type="OrthoDB" id="7864110at2"/>
<gene>
    <name evidence="1" type="ORF">LX70_00288</name>
</gene>
<evidence type="ECO:0000313" key="1">
    <source>
        <dbReference type="EMBL" id="PQV58476.1"/>
    </source>
</evidence>
<protein>
    <submittedName>
        <fullName evidence="1">Uncharacterized protein</fullName>
    </submittedName>
</protein>
<accession>A0A2S8SCE8</accession>
<comment type="caution">
    <text evidence="1">The sequence shown here is derived from an EMBL/GenBank/DDBJ whole genome shotgun (WGS) entry which is preliminary data.</text>
</comment>